<evidence type="ECO:0000256" key="2">
    <source>
        <dbReference type="ARBA" id="ARBA00022692"/>
    </source>
</evidence>
<dbReference type="InterPro" id="IPR025969">
    <property type="entry name" value="ABA_GPCR_dom"/>
</dbReference>
<feature type="transmembrane region" description="Helical" evidence="5">
    <location>
        <begin position="131"/>
        <end position="154"/>
    </location>
</feature>
<dbReference type="AlphaFoldDB" id="A0A165FCX2"/>
<feature type="domain" description="Abscisic acid G-protein coupled receptor-like" evidence="7">
    <location>
        <begin position="329"/>
        <end position="510"/>
    </location>
</feature>
<proteinExistence type="predicted"/>
<dbReference type="STRING" id="1314781.A0A165FCX2"/>
<dbReference type="Pfam" id="PF12430">
    <property type="entry name" value="ABA_GPCR"/>
    <property type="match status" value="1"/>
</dbReference>
<keyword evidence="3 5" id="KW-1133">Transmembrane helix</keyword>
<evidence type="ECO:0000259" key="7">
    <source>
        <dbReference type="Pfam" id="PF12430"/>
    </source>
</evidence>
<evidence type="ECO:0000256" key="6">
    <source>
        <dbReference type="SAM" id="SignalP"/>
    </source>
</evidence>
<dbReference type="InterPro" id="IPR015672">
    <property type="entry name" value="GPHR/GTG"/>
</dbReference>
<evidence type="ECO:0008006" key="11">
    <source>
        <dbReference type="Google" id="ProtNLM"/>
    </source>
</evidence>
<name>A0A165FCX2_EXIGL</name>
<accession>A0A165FCX2</accession>
<evidence type="ECO:0000256" key="5">
    <source>
        <dbReference type="SAM" id="Phobius"/>
    </source>
</evidence>
<dbReference type="GO" id="GO:0016020">
    <property type="term" value="C:membrane"/>
    <property type="evidence" value="ECO:0007669"/>
    <property type="project" value="UniProtKB-SubCell"/>
</dbReference>
<feature type="chain" id="PRO_5007857657" description="G protein-coupled receptor 89" evidence="6">
    <location>
        <begin position="21"/>
        <end position="515"/>
    </location>
</feature>
<feature type="domain" description="Golgi pH regulator conserved" evidence="8">
    <location>
        <begin position="192"/>
        <end position="263"/>
    </location>
</feature>
<feature type="transmembrane region" description="Helical" evidence="5">
    <location>
        <begin position="161"/>
        <end position="180"/>
    </location>
</feature>
<feature type="transmembrane region" description="Helical" evidence="5">
    <location>
        <begin position="200"/>
        <end position="224"/>
    </location>
</feature>
<dbReference type="PANTHER" id="PTHR15948:SF0">
    <property type="entry name" value="GOLGI PH REGULATOR A-RELATED"/>
    <property type="match status" value="1"/>
</dbReference>
<reference evidence="9 10" key="1">
    <citation type="journal article" date="2016" name="Mol. Biol. Evol.">
        <title>Comparative Genomics of Early-Diverging Mushroom-Forming Fungi Provides Insights into the Origins of Lignocellulose Decay Capabilities.</title>
        <authorList>
            <person name="Nagy L.G."/>
            <person name="Riley R."/>
            <person name="Tritt A."/>
            <person name="Adam C."/>
            <person name="Daum C."/>
            <person name="Floudas D."/>
            <person name="Sun H."/>
            <person name="Yadav J.S."/>
            <person name="Pangilinan J."/>
            <person name="Larsson K.H."/>
            <person name="Matsuura K."/>
            <person name="Barry K."/>
            <person name="Labutti K."/>
            <person name="Kuo R."/>
            <person name="Ohm R.A."/>
            <person name="Bhattacharya S.S."/>
            <person name="Shirouzu T."/>
            <person name="Yoshinaga Y."/>
            <person name="Martin F.M."/>
            <person name="Grigoriev I.V."/>
            <person name="Hibbett D.S."/>
        </authorList>
    </citation>
    <scope>NUCLEOTIDE SEQUENCE [LARGE SCALE GENOMIC DNA]</scope>
    <source>
        <strain evidence="9 10">HHB12029</strain>
    </source>
</reference>
<comment type="subcellular location">
    <subcellularLocation>
        <location evidence="1">Membrane</location>
        <topology evidence="1">Multi-pass membrane protein</topology>
    </subcellularLocation>
</comment>
<evidence type="ECO:0000256" key="3">
    <source>
        <dbReference type="ARBA" id="ARBA00022989"/>
    </source>
</evidence>
<keyword evidence="6" id="KW-0732">Signal</keyword>
<keyword evidence="4 5" id="KW-0472">Membrane</keyword>
<organism evidence="9 10">
    <name type="scientific">Exidia glandulosa HHB12029</name>
    <dbReference type="NCBI Taxonomy" id="1314781"/>
    <lineage>
        <taxon>Eukaryota</taxon>
        <taxon>Fungi</taxon>
        <taxon>Dikarya</taxon>
        <taxon>Basidiomycota</taxon>
        <taxon>Agaricomycotina</taxon>
        <taxon>Agaricomycetes</taxon>
        <taxon>Auriculariales</taxon>
        <taxon>Exidiaceae</taxon>
        <taxon>Exidia</taxon>
    </lineage>
</organism>
<dbReference type="OrthoDB" id="264392at2759"/>
<feature type="transmembrane region" description="Helical" evidence="5">
    <location>
        <begin position="446"/>
        <end position="472"/>
    </location>
</feature>
<dbReference type="PANTHER" id="PTHR15948">
    <property type="entry name" value="G-PROTEIN COUPLED RECEPTOR 89-RELATED"/>
    <property type="match status" value="1"/>
</dbReference>
<evidence type="ECO:0000256" key="1">
    <source>
        <dbReference type="ARBA" id="ARBA00004141"/>
    </source>
</evidence>
<evidence type="ECO:0000313" key="10">
    <source>
        <dbReference type="Proteomes" id="UP000077266"/>
    </source>
</evidence>
<dbReference type="InParanoid" id="A0A165FCX2"/>
<feature type="signal peptide" evidence="6">
    <location>
        <begin position="1"/>
        <end position="20"/>
    </location>
</feature>
<evidence type="ECO:0000313" key="9">
    <source>
        <dbReference type="EMBL" id="KZV88782.1"/>
    </source>
</evidence>
<keyword evidence="10" id="KW-1185">Reference proteome</keyword>
<dbReference type="InterPro" id="IPR022535">
    <property type="entry name" value="Golgi_pH-regulator_cons_dom"/>
</dbReference>
<dbReference type="Pfam" id="PF12537">
    <property type="entry name" value="GPHR_N"/>
    <property type="match status" value="1"/>
</dbReference>
<feature type="transmembrane region" description="Helical" evidence="5">
    <location>
        <begin position="403"/>
        <end position="425"/>
    </location>
</feature>
<feature type="transmembrane region" description="Helical" evidence="5">
    <location>
        <begin position="97"/>
        <end position="119"/>
    </location>
</feature>
<dbReference type="EMBL" id="KV426090">
    <property type="protein sequence ID" value="KZV88782.1"/>
    <property type="molecule type" value="Genomic_DNA"/>
</dbReference>
<keyword evidence="2 5" id="KW-0812">Transmembrane</keyword>
<evidence type="ECO:0000256" key="4">
    <source>
        <dbReference type="ARBA" id="ARBA00023136"/>
    </source>
</evidence>
<dbReference type="Proteomes" id="UP000077266">
    <property type="component" value="Unassembled WGS sequence"/>
</dbReference>
<protein>
    <recommendedName>
        <fullName evidence="11">G protein-coupled receptor 89</fullName>
    </recommendedName>
</protein>
<gene>
    <name evidence="9" type="ORF">EXIGLDRAFT_722235</name>
</gene>
<feature type="transmembrane region" description="Helical" evidence="5">
    <location>
        <begin position="492"/>
        <end position="511"/>
    </location>
</feature>
<evidence type="ECO:0000259" key="8">
    <source>
        <dbReference type="Pfam" id="PF12537"/>
    </source>
</evidence>
<sequence length="515" mass="55420">MASSTLTETAVLTVIRLALAYACRQHLGRLYADLRDLSAERDLTGSSTGTGPSSPLSPGIELDGLPSPALTPSTPSRAKFAASNAARHWPSSISRTVFGACFSESCILFLLVSCQALGVLDSRTRILNWRISLTILSLLMLVVVPLLQCLLLTYRSPVSPAMRVAFTLVPFGVYLFLLSFVTPPEGLASDLSSAYLARYIALGVTILGLLSGFGATSAAWEYIIQPFLFSRSEKWRNITEADVASTELALARIRKDLNDRERALERRQEASANAGSNAGSSWLPRVFGGGDNEAKILQTEMSSLRALESEISSSLARMRRRRAELEFRGTLGGILWLAVGRAFGCYCALRILSTILALILPSTRKGPTTTTTTTTDIGARVIGMVLPYVPLLPIEPSAENAEIIARHASLLLVGAIVLSSVRLVLRGVGRALKVTGRRSGQRNVGASVMLLFLAQLMGTYLLSTLIQLRTSLPPSSTEMLSSLPRYERFEPVFNWAFIGAAGAAGVARAVGWAGQ</sequence>
<feature type="transmembrane region" description="Helical" evidence="5">
    <location>
        <begin position="327"/>
        <end position="360"/>
    </location>
</feature>